<dbReference type="InterPro" id="IPR036926">
    <property type="entry name" value="Thymidate_synth/dCMP_Mease_sf"/>
</dbReference>
<dbReference type="UniPathway" id="UPA00575"/>
<dbReference type="PRINTS" id="PR00108">
    <property type="entry name" value="THYMDSNTHASE"/>
</dbReference>
<dbReference type="CDD" id="cd00351">
    <property type="entry name" value="TS_Pyrimidine_HMase"/>
    <property type="match status" value="1"/>
</dbReference>
<feature type="binding site" description="in other chain" evidence="4">
    <location>
        <position position="202"/>
    </location>
    <ligand>
        <name>dUMP</name>
        <dbReference type="ChEBI" id="CHEBI:246422"/>
        <note>ligand shared between dimeric partners</note>
    </ligand>
</feature>
<feature type="domain" description="Thymidylate synthase/dCMP hydroxymethylase" evidence="5">
    <location>
        <begin position="2"/>
        <end position="290"/>
    </location>
</feature>
<feature type="binding site" description="in other chain" evidence="4">
    <location>
        <position position="21"/>
    </location>
    <ligand>
        <name>dUMP</name>
        <dbReference type="ChEBI" id="CHEBI:246422"/>
        <note>ligand shared between dimeric partners</note>
    </ligand>
</feature>
<evidence type="ECO:0000256" key="1">
    <source>
        <dbReference type="ARBA" id="ARBA00011947"/>
    </source>
</evidence>
<comment type="caution">
    <text evidence="6">The sequence shown here is derived from an EMBL/GenBank/DDBJ whole genome shotgun (WGS) entry which is preliminary data.</text>
</comment>
<keyword evidence="2 4" id="KW-0489">Methyltransferase</keyword>
<protein>
    <recommendedName>
        <fullName evidence="1 4">Thymidylate synthase</fullName>
        <shortName evidence="4">TS</shortName>
        <shortName evidence="4">TSase</shortName>
        <ecNumber evidence="1 4">2.1.1.45</ecNumber>
    </recommendedName>
</protein>
<evidence type="ECO:0000256" key="4">
    <source>
        <dbReference type="HAMAP-Rule" id="MF_00008"/>
    </source>
</evidence>
<keyword evidence="4" id="KW-0963">Cytoplasm</keyword>
<dbReference type="GO" id="GO:0032259">
    <property type="term" value="P:methylation"/>
    <property type="evidence" value="ECO:0007669"/>
    <property type="project" value="UniProtKB-KW"/>
</dbReference>
<dbReference type="HAMAP" id="MF_00008">
    <property type="entry name" value="Thymidy_synth_bact"/>
    <property type="match status" value="1"/>
</dbReference>
<dbReference type="InterPro" id="IPR000398">
    <property type="entry name" value="Thymidylate_synthase"/>
</dbReference>
<dbReference type="InterPro" id="IPR023451">
    <property type="entry name" value="Thymidate_synth/dCMP_Mease_dom"/>
</dbReference>
<comment type="function">
    <text evidence="4">Catalyzes the reductive methylation of 2'-deoxyuridine-5'-monophosphate (dUMP) to 2'-deoxythymidine-5'-monophosphate (dTMP) while utilizing 5,10-methylenetetrahydrofolate (mTHF) as the methyl donor and reductant in the reaction, yielding dihydrofolate (DHF) as a by-product. This enzymatic reaction provides an intracellular de novo source of dTMP, an essential precursor for DNA biosynthesis.</text>
</comment>
<dbReference type="PANTHER" id="PTHR11548:SF1">
    <property type="entry name" value="THYMIDYLATE SYNTHASE 1"/>
    <property type="match status" value="1"/>
</dbReference>
<sequence>MQAYLDIVKKILETGEVKDDRTGVGTIAIAGAIFEHDMAKGFPLLTTKKMPFKIIASELEFFIKGITDKQWLRDRNNHIWDEWARPSKAPYGHDEGSKKRMNEERDLGPVYGFQWRHFGASYYNYDTNYTGQGVDQLQRVIETLKSNSNDRRMIVNSWNATMLGEMALPPCHYSYQVTVINGRLNLLWNQRSVDTMLGLPFNIASYALLLHLLAKETGLKEGKLVGFLADVHIYKNHLDGAREQLNRDPNQYPLAHLETENFTSIFNWKYDDTKVISYASHPRIGFEIAV</sequence>
<dbReference type="PANTHER" id="PTHR11548">
    <property type="entry name" value="THYMIDYLATE SYNTHASE 1"/>
    <property type="match status" value="1"/>
</dbReference>
<dbReference type="GO" id="GO:0006231">
    <property type="term" value="P:dTMP biosynthetic process"/>
    <property type="evidence" value="ECO:0007669"/>
    <property type="project" value="UniProtKB-UniRule"/>
</dbReference>
<gene>
    <name evidence="4" type="primary">thyA</name>
    <name evidence="6" type="ORF">A2983_00655</name>
</gene>
<evidence type="ECO:0000256" key="2">
    <source>
        <dbReference type="ARBA" id="ARBA00022603"/>
    </source>
</evidence>
<evidence type="ECO:0000256" key="3">
    <source>
        <dbReference type="ARBA" id="ARBA00022679"/>
    </source>
</evidence>
<dbReference type="Pfam" id="PF00303">
    <property type="entry name" value="Thymidylat_synt"/>
    <property type="match status" value="1"/>
</dbReference>
<dbReference type="EC" id="2.1.1.45" evidence="1 4"/>
<accession>A0A1F6N4N0</accession>
<evidence type="ECO:0000313" key="6">
    <source>
        <dbReference type="EMBL" id="OGH78831.1"/>
    </source>
</evidence>
<dbReference type="AlphaFoldDB" id="A0A1F6N4N0"/>
<name>A0A1F6N4N0_9BACT</name>
<comment type="subunit">
    <text evidence="4">Homodimer.</text>
</comment>
<feature type="binding site" evidence="4">
    <location>
        <position position="194"/>
    </location>
    <ligand>
        <name>(6R)-5,10-methylene-5,6,7,8-tetrahydrofolate</name>
        <dbReference type="ChEBI" id="CHEBI:15636"/>
    </ligand>
</feature>
<comment type="subcellular location">
    <subcellularLocation>
        <location evidence="4">Cytoplasm</location>
    </subcellularLocation>
</comment>
<evidence type="ECO:0000259" key="5">
    <source>
        <dbReference type="Pfam" id="PF00303"/>
    </source>
</evidence>
<proteinExistence type="inferred from homology"/>
<dbReference type="GO" id="GO:0004799">
    <property type="term" value="F:thymidylate synthase activity"/>
    <property type="evidence" value="ECO:0007669"/>
    <property type="project" value="UniProtKB-UniRule"/>
</dbReference>
<comment type="caution">
    <text evidence="4">Lacks conserved residue(s) required for the propagation of feature annotation.</text>
</comment>
<feature type="active site" description="Nucleophile" evidence="4">
    <location>
        <position position="171"/>
    </location>
</feature>
<reference evidence="6 7" key="1">
    <citation type="journal article" date="2016" name="Nat. Commun.">
        <title>Thousands of microbial genomes shed light on interconnected biogeochemical processes in an aquifer system.</title>
        <authorList>
            <person name="Anantharaman K."/>
            <person name="Brown C.T."/>
            <person name="Hug L.A."/>
            <person name="Sharon I."/>
            <person name="Castelle C.J."/>
            <person name="Probst A.J."/>
            <person name="Thomas B.C."/>
            <person name="Singh A."/>
            <person name="Wilkins M.J."/>
            <person name="Karaoz U."/>
            <person name="Brodie E.L."/>
            <person name="Williams K.H."/>
            <person name="Hubbard S.S."/>
            <person name="Banfield J.F."/>
        </authorList>
    </citation>
    <scope>NUCLEOTIDE SEQUENCE [LARGE SCALE GENOMIC DNA]</scope>
</reference>
<keyword evidence="4" id="KW-0545">Nucleotide biosynthesis</keyword>
<dbReference type="GO" id="GO:0005829">
    <property type="term" value="C:cytosol"/>
    <property type="evidence" value="ECO:0007669"/>
    <property type="project" value="TreeGrafter"/>
</dbReference>
<dbReference type="EMBL" id="MFQH01000001">
    <property type="protein sequence ID" value="OGH78831.1"/>
    <property type="molecule type" value="Genomic_DNA"/>
</dbReference>
<dbReference type="NCBIfam" id="TIGR03284">
    <property type="entry name" value="thym_sym"/>
    <property type="match status" value="1"/>
</dbReference>
<feature type="binding site" description="in other chain" evidence="4">
    <location>
        <begin position="191"/>
        <end position="194"/>
    </location>
    <ligand>
        <name>dUMP</name>
        <dbReference type="ChEBI" id="CHEBI:246422"/>
        <note>ligand shared between dimeric partners</note>
    </ligand>
</feature>
<comment type="similarity">
    <text evidence="4">Belongs to the thymidylate synthase family. Bacterial-type ThyA subfamily.</text>
</comment>
<feature type="binding site" evidence="4">
    <location>
        <begin position="151"/>
        <end position="152"/>
    </location>
    <ligand>
        <name>dUMP</name>
        <dbReference type="ChEBI" id="CHEBI:246422"/>
        <note>ligand shared between dimeric partners</note>
    </ligand>
</feature>
<dbReference type="Gene3D" id="3.30.572.10">
    <property type="entry name" value="Thymidylate synthase/dCMP hydroxymethylase domain"/>
    <property type="match status" value="1"/>
</dbReference>
<organism evidence="6 7">
    <name type="scientific">Candidatus Magasanikbacteria bacterium RIFCSPLOWO2_01_FULL_40_15</name>
    <dbReference type="NCBI Taxonomy" id="1798686"/>
    <lineage>
        <taxon>Bacteria</taxon>
        <taxon>Candidatus Magasanikiibacteriota</taxon>
    </lineage>
</organism>
<dbReference type="InterPro" id="IPR045097">
    <property type="entry name" value="Thymidate_synth/dCMP_Mease"/>
</dbReference>
<evidence type="ECO:0000313" key="7">
    <source>
        <dbReference type="Proteomes" id="UP000177040"/>
    </source>
</evidence>
<dbReference type="SUPFAM" id="SSF55831">
    <property type="entry name" value="Thymidylate synthase/dCMP hydroxymethylase"/>
    <property type="match status" value="1"/>
</dbReference>
<feature type="binding site" description="in other chain" evidence="4">
    <location>
        <begin position="232"/>
        <end position="234"/>
    </location>
    <ligand>
        <name>dUMP</name>
        <dbReference type="ChEBI" id="CHEBI:246422"/>
        <note>ligand shared between dimeric partners</note>
    </ligand>
</feature>
<dbReference type="GO" id="GO:0006235">
    <property type="term" value="P:dTTP biosynthetic process"/>
    <property type="evidence" value="ECO:0007669"/>
    <property type="project" value="UniProtKB-UniRule"/>
</dbReference>
<comment type="pathway">
    <text evidence="4">Pyrimidine metabolism; dTTP biosynthesis.</text>
</comment>
<feature type="binding site" evidence="4">
    <location>
        <position position="289"/>
    </location>
    <ligand>
        <name>(6R)-5,10-methylene-5,6,7,8-tetrahydrofolate</name>
        <dbReference type="ChEBI" id="CHEBI:15636"/>
    </ligand>
</feature>
<dbReference type="Proteomes" id="UP000177040">
    <property type="component" value="Unassembled WGS sequence"/>
</dbReference>
<comment type="catalytic activity">
    <reaction evidence="4">
        <text>dUMP + (6R)-5,10-methylene-5,6,7,8-tetrahydrofolate = 7,8-dihydrofolate + dTMP</text>
        <dbReference type="Rhea" id="RHEA:12104"/>
        <dbReference type="ChEBI" id="CHEBI:15636"/>
        <dbReference type="ChEBI" id="CHEBI:57451"/>
        <dbReference type="ChEBI" id="CHEBI:63528"/>
        <dbReference type="ChEBI" id="CHEBI:246422"/>
        <dbReference type="EC" id="2.1.1.45"/>
    </reaction>
</comment>
<keyword evidence="3 4" id="KW-0808">Transferase</keyword>